<protein>
    <recommendedName>
        <fullName evidence="3">BZIP domain-containing protein</fullName>
    </recommendedName>
</protein>
<accession>A0A5N7CPJ4</accession>
<evidence type="ECO:0000313" key="2">
    <source>
        <dbReference type="EMBL" id="KAE8396101.1"/>
    </source>
</evidence>
<sequence>MADYLLSQTLSARYYQPDRFPHISETTGAKPGSDDGHNLEQRSTPEPSQSANRVRKRGRPRMSSGNTSPNDRRAQIRAAQRTYRLKKEAMFQDMKSRVSELEDSMSRISGSLSKFYHMAIQSDLHLTHPYLFQQLNSTVSQAKSEDSPNGSPPSTAELHRLGLATLSSTGAAGDAFTFGYTMNMSPRANGMFYKQPGNDRVRMSPSRYAQRSYLGNLPKQVERPMNGSSAFTYSFNESTFARRLHRQCIEYAYRLFTDPRTDPQDIYRVFRLVSCIRQEDKMARYLAALVRAGPKDPLEPSKAPFYCIGGAGTHYPQVQADGKPLFPENMRLPGRILSSMTGSIQGMENKLSPEKRQELLKLHGLDGTWLDCRDVQGYLEEKGFCLDGSPCLFATPATENQENYQKTAFDLSKDIAMDIGGSQEPKSSPLRNIDVNPERTSGLKGGVTGQGSWVLNIEEFVQALLQKMVILGRAPGFRLTDIEAAFKSAATVSST</sequence>
<dbReference type="SUPFAM" id="SSF57959">
    <property type="entry name" value="Leucine zipper domain"/>
    <property type="match status" value="1"/>
</dbReference>
<dbReference type="PANTHER" id="PTHR40618:SF1">
    <property type="entry name" value="B-ZIP TRANSCRIPTION FACTOR (EUROFUNG)"/>
    <property type="match status" value="1"/>
</dbReference>
<reference evidence="2" key="1">
    <citation type="submission" date="2019-04" db="EMBL/GenBank/DDBJ databases">
        <title>Friends and foes A comparative genomics studyof 23 Aspergillus species from section Flavi.</title>
        <authorList>
            <consortium name="DOE Joint Genome Institute"/>
            <person name="Kjaerbolling I."/>
            <person name="Vesth T."/>
            <person name="Frisvad J.C."/>
            <person name="Nybo J.L."/>
            <person name="Theobald S."/>
            <person name="Kildgaard S."/>
            <person name="Isbrandt T."/>
            <person name="Kuo A."/>
            <person name="Sato A."/>
            <person name="Lyhne E.K."/>
            <person name="Kogle M.E."/>
            <person name="Wiebenga A."/>
            <person name="Kun R.S."/>
            <person name="Lubbers R.J."/>
            <person name="Makela M.R."/>
            <person name="Barry K."/>
            <person name="Chovatia M."/>
            <person name="Clum A."/>
            <person name="Daum C."/>
            <person name="Haridas S."/>
            <person name="He G."/>
            <person name="LaButti K."/>
            <person name="Lipzen A."/>
            <person name="Mondo S."/>
            <person name="Riley R."/>
            <person name="Salamov A."/>
            <person name="Simmons B.A."/>
            <person name="Magnuson J.K."/>
            <person name="Henrissat B."/>
            <person name="Mortensen U.H."/>
            <person name="Larsen T.O."/>
            <person name="Devries R.P."/>
            <person name="Grigoriev I.V."/>
            <person name="Machida M."/>
            <person name="Baker S.E."/>
            <person name="Andersen M.R."/>
        </authorList>
    </citation>
    <scope>NUCLEOTIDE SEQUENCE [LARGE SCALE GENOMIC DNA]</scope>
    <source>
        <strain evidence="2">IBT 14317</strain>
    </source>
</reference>
<evidence type="ECO:0008006" key="3">
    <source>
        <dbReference type="Google" id="ProtNLM"/>
    </source>
</evidence>
<gene>
    <name evidence="2" type="ORF">BDV23DRAFT_67447</name>
</gene>
<dbReference type="OrthoDB" id="545169at2759"/>
<dbReference type="CDD" id="cd14688">
    <property type="entry name" value="bZIP_YAP"/>
    <property type="match status" value="1"/>
</dbReference>
<dbReference type="EMBL" id="ML735216">
    <property type="protein sequence ID" value="KAE8396101.1"/>
    <property type="molecule type" value="Genomic_DNA"/>
</dbReference>
<evidence type="ECO:0000256" key="1">
    <source>
        <dbReference type="SAM" id="MobiDB-lite"/>
    </source>
</evidence>
<dbReference type="Proteomes" id="UP000326877">
    <property type="component" value="Unassembled WGS sequence"/>
</dbReference>
<feature type="region of interest" description="Disordered" evidence="1">
    <location>
        <begin position="16"/>
        <end position="75"/>
    </location>
</feature>
<name>A0A5N7CPJ4_PETAA</name>
<proteinExistence type="predicted"/>
<dbReference type="Gene3D" id="1.20.5.170">
    <property type="match status" value="1"/>
</dbReference>
<organism evidence="2">
    <name type="scientific">Petromyces alliaceus</name>
    <name type="common">Aspergillus alliaceus</name>
    <dbReference type="NCBI Taxonomy" id="209559"/>
    <lineage>
        <taxon>Eukaryota</taxon>
        <taxon>Fungi</taxon>
        <taxon>Dikarya</taxon>
        <taxon>Ascomycota</taxon>
        <taxon>Pezizomycotina</taxon>
        <taxon>Eurotiomycetes</taxon>
        <taxon>Eurotiomycetidae</taxon>
        <taxon>Eurotiales</taxon>
        <taxon>Aspergillaceae</taxon>
        <taxon>Aspergillus</taxon>
        <taxon>Aspergillus subgen. Circumdati</taxon>
    </lineage>
</organism>
<dbReference type="GO" id="GO:0003700">
    <property type="term" value="F:DNA-binding transcription factor activity"/>
    <property type="evidence" value="ECO:0007669"/>
    <property type="project" value="InterPro"/>
</dbReference>
<dbReference type="AlphaFoldDB" id="A0A5N7CPJ4"/>
<dbReference type="PANTHER" id="PTHR40618">
    <property type="entry name" value="B-ZIP TRANSCRIPTION FACTOR (EUROFUNG)-RELATED"/>
    <property type="match status" value="1"/>
</dbReference>
<feature type="compositionally biased region" description="Polar residues" evidence="1">
    <location>
        <begin position="41"/>
        <end position="52"/>
    </location>
</feature>
<dbReference type="InterPro" id="IPR046347">
    <property type="entry name" value="bZIP_sf"/>
</dbReference>